<feature type="region of interest" description="Disordered" evidence="1">
    <location>
        <begin position="127"/>
        <end position="159"/>
    </location>
</feature>
<keyword evidence="3" id="KW-1185">Reference proteome</keyword>
<dbReference type="Proteomes" id="UP001152561">
    <property type="component" value="Unassembled WGS sequence"/>
</dbReference>
<name>A0A9Q1LB01_9SOLA</name>
<reference evidence="3" key="1">
    <citation type="journal article" date="2023" name="Proc. Natl. Acad. Sci. U.S.A.">
        <title>Genomic and structural basis for evolution of tropane alkaloid biosynthesis.</title>
        <authorList>
            <person name="Wanga Y.-J."/>
            <person name="Taina T."/>
            <person name="Yua J.-Y."/>
            <person name="Lia J."/>
            <person name="Xua B."/>
            <person name="Chenc J."/>
            <person name="D'Auriad J.C."/>
            <person name="Huanga J.-P."/>
            <person name="Huanga S.-X."/>
        </authorList>
    </citation>
    <scope>NUCLEOTIDE SEQUENCE [LARGE SCALE GENOMIC DNA]</scope>
    <source>
        <strain evidence="3">cv. KIB-2019</strain>
    </source>
</reference>
<protein>
    <submittedName>
        <fullName evidence="2">Uncharacterized protein</fullName>
    </submittedName>
</protein>
<proteinExistence type="predicted"/>
<comment type="caution">
    <text evidence="2">The sequence shown here is derived from an EMBL/GenBank/DDBJ whole genome shotgun (WGS) entry which is preliminary data.</text>
</comment>
<evidence type="ECO:0000256" key="1">
    <source>
        <dbReference type="SAM" id="MobiDB-lite"/>
    </source>
</evidence>
<feature type="compositionally biased region" description="Basic and acidic residues" evidence="1">
    <location>
        <begin position="148"/>
        <end position="159"/>
    </location>
</feature>
<sequence length="159" mass="17748">MSNTITIASPQTIQPVGTHITLTPNKSVSPRGSKIDLSLDFGIEENSETLDLSREVEDKLSEEIQESIVGDEADEIGEEIMRAQRKSTTTTDDDGELFISLLVKKKFRTRLSKGFGESILRPIEEGVEKRDSQTLPRTLHTRSKNRHAKADLEEALQKA</sequence>
<evidence type="ECO:0000313" key="2">
    <source>
        <dbReference type="EMBL" id="KAJ8530928.1"/>
    </source>
</evidence>
<accession>A0A9Q1LB01</accession>
<organism evidence="2 3">
    <name type="scientific">Anisodus acutangulus</name>
    <dbReference type="NCBI Taxonomy" id="402998"/>
    <lineage>
        <taxon>Eukaryota</taxon>
        <taxon>Viridiplantae</taxon>
        <taxon>Streptophyta</taxon>
        <taxon>Embryophyta</taxon>
        <taxon>Tracheophyta</taxon>
        <taxon>Spermatophyta</taxon>
        <taxon>Magnoliopsida</taxon>
        <taxon>eudicotyledons</taxon>
        <taxon>Gunneridae</taxon>
        <taxon>Pentapetalae</taxon>
        <taxon>asterids</taxon>
        <taxon>lamiids</taxon>
        <taxon>Solanales</taxon>
        <taxon>Solanaceae</taxon>
        <taxon>Solanoideae</taxon>
        <taxon>Hyoscyameae</taxon>
        <taxon>Anisodus</taxon>
    </lineage>
</organism>
<dbReference type="EMBL" id="JAJAGQ010000021">
    <property type="protein sequence ID" value="KAJ8530928.1"/>
    <property type="molecule type" value="Genomic_DNA"/>
</dbReference>
<gene>
    <name evidence="2" type="ORF">K7X08_023809</name>
</gene>
<dbReference type="AlphaFoldDB" id="A0A9Q1LB01"/>
<evidence type="ECO:0000313" key="3">
    <source>
        <dbReference type="Proteomes" id="UP001152561"/>
    </source>
</evidence>